<dbReference type="FunFam" id="1.20.58.220:FF:000004">
    <property type="entry name" value="Phosphate-specific transport system accessory protein PhoU"/>
    <property type="match status" value="1"/>
</dbReference>
<reference evidence="10" key="2">
    <citation type="submission" date="2014-03" db="EMBL/GenBank/DDBJ databases">
        <title>Candidatus Competibacter-lineage genomes retrieved from metagenomes reveal functional metabolic diversity.</title>
        <authorList>
            <person name="McIlroy S.J."/>
            <person name="Albertsen M."/>
            <person name="Andresen E.K."/>
            <person name="Saunders A.M."/>
            <person name="Kristiansen R."/>
            <person name="Stokholm-Bjerregaard M."/>
            <person name="Nielsen K.L."/>
            <person name="Nielsen P.H."/>
        </authorList>
    </citation>
    <scope>NUCLEOTIDE SEQUENCE</scope>
    <source>
        <strain evidence="10">Run_A_D11</strain>
    </source>
</reference>
<organism evidence="10 11">
    <name type="scientific">Candidatus Competibacter denitrificans Run_A_D11</name>
    <dbReference type="NCBI Taxonomy" id="1400863"/>
    <lineage>
        <taxon>Bacteria</taxon>
        <taxon>Pseudomonadati</taxon>
        <taxon>Pseudomonadota</taxon>
        <taxon>Gammaproteobacteria</taxon>
        <taxon>Candidatus Competibacteraceae</taxon>
        <taxon>Candidatus Competibacter</taxon>
    </lineage>
</organism>
<evidence type="ECO:0000256" key="1">
    <source>
        <dbReference type="ARBA" id="ARBA00004496"/>
    </source>
</evidence>
<evidence type="ECO:0000256" key="8">
    <source>
        <dbReference type="PIRNR" id="PIRNR003107"/>
    </source>
</evidence>
<evidence type="ECO:0000256" key="3">
    <source>
        <dbReference type="ARBA" id="ARBA00011738"/>
    </source>
</evidence>
<dbReference type="PANTHER" id="PTHR42930:SF3">
    <property type="entry name" value="PHOSPHATE-SPECIFIC TRANSPORT SYSTEM ACCESSORY PROTEIN PHOU"/>
    <property type="match status" value="1"/>
</dbReference>
<evidence type="ECO:0000256" key="7">
    <source>
        <dbReference type="ARBA" id="ARBA00056181"/>
    </source>
</evidence>
<evidence type="ECO:0000256" key="6">
    <source>
        <dbReference type="ARBA" id="ARBA00022592"/>
    </source>
</evidence>
<evidence type="ECO:0000256" key="5">
    <source>
        <dbReference type="ARBA" id="ARBA00022490"/>
    </source>
</evidence>
<dbReference type="STRING" id="1400863.BN873_430003"/>
<dbReference type="InterPro" id="IPR026022">
    <property type="entry name" value="PhoU_dom"/>
</dbReference>
<dbReference type="EMBL" id="CBTJ020000051">
    <property type="protein sequence ID" value="CDI03173.1"/>
    <property type="molecule type" value="Genomic_DNA"/>
</dbReference>
<dbReference type="GO" id="GO:0045936">
    <property type="term" value="P:negative regulation of phosphate metabolic process"/>
    <property type="evidence" value="ECO:0007669"/>
    <property type="project" value="InterPro"/>
</dbReference>
<dbReference type="Gene3D" id="1.20.58.220">
    <property type="entry name" value="Phosphate transport system protein phou homolog 2, domain 2"/>
    <property type="match status" value="2"/>
</dbReference>
<evidence type="ECO:0000313" key="11">
    <source>
        <dbReference type="Proteomes" id="UP000035760"/>
    </source>
</evidence>
<dbReference type="InterPro" id="IPR028366">
    <property type="entry name" value="PhoU"/>
</dbReference>
<dbReference type="AlphaFoldDB" id="W6MDN5"/>
<comment type="caution">
    <text evidence="10">The sequence shown here is derived from an EMBL/GenBank/DDBJ whole genome shotgun (WGS) entry which is preliminary data.</text>
</comment>
<comment type="subunit">
    <text evidence="3 8">Homodimer.</text>
</comment>
<dbReference type="PIRSF" id="PIRSF003107">
    <property type="entry name" value="PhoU"/>
    <property type="match status" value="1"/>
</dbReference>
<dbReference type="RefSeq" id="WP_048673721.1">
    <property type="nucleotide sequence ID" value="NZ_CBTJ020000051.1"/>
</dbReference>
<reference evidence="10" key="1">
    <citation type="submission" date="2013-07" db="EMBL/GenBank/DDBJ databases">
        <authorList>
            <person name="McIlroy S."/>
        </authorList>
    </citation>
    <scope>NUCLEOTIDE SEQUENCE [LARGE SCALE GENOMIC DNA]</scope>
    <source>
        <strain evidence="10">Run_A_D11</strain>
    </source>
</reference>
<comment type="subcellular location">
    <subcellularLocation>
        <location evidence="1 8">Cytoplasm</location>
    </subcellularLocation>
</comment>
<feature type="domain" description="PhoU" evidence="9">
    <location>
        <begin position="132"/>
        <end position="215"/>
    </location>
</feature>
<keyword evidence="11" id="KW-1185">Reference proteome</keyword>
<name>W6MDN5_9GAMM</name>
<protein>
    <recommendedName>
        <fullName evidence="8">Phosphate-specific transport system accessory protein PhoU</fullName>
    </recommendedName>
</protein>
<dbReference type="SUPFAM" id="SSF109755">
    <property type="entry name" value="PhoU-like"/>
    <property type="match status" value="1"/>
</dbReference>
<dbReference type="GO" id="GO:0006817">
    <property type="term" value="P:phosphate ion transport"/>
    <property type="evidence" value="ECO:0007669"/>
    <property type="project" value="UniProtKB-KW"/>
</dbReference>
<accession>W6MDN5</accession>
<evidence type="ECO:0000313" key="10">
    <source>
        <dbReference type="EMBL" id="CDI03173.1"/>
    </source>
</evidence>
<comment type="similarity">
    <text evidence="2 8">Belongs to the PhoU family.</text>
</comment>
<evidence type="ECO:0000259" key="9">
    <source>
        <dbReference type="Pfam" id="PF01895"/>
    </source>
</evidence>
<proteinExistence type="inferred from homology"/>
<gene>
    <name evidence="10" type="primary">phoU</name>
    <name evidence="10" type="ORF">BN873_430003</name>
</gene>
<dbReference type="Pfam" id="PF01895">
    <property type="entry name" value="PhoU"/>
    <property type="match status" value="2"/>
</dbReference>
<keyword evidence="6 8" id="KW-0592">Phosphate transport</keyword>
<dbReference type="GO" id="GO:0030643">
    <property type="term" value="P:intracellular phosphate ion homeostasis"/>
    <property type="evidence" value="ECO:0007669"/>
    <property type="project" value="InterPro"/>
</dbReference>
<evidence type="ECO:0000256" key="2">
    <source>
        <dbReference type="ARBA" id="ARBA00008107"/>
    </source>
</evidence>
<comment type="function">
    <text evidence="7 8">Plays a role in the regulation of phosphate uptake.</text>
</comment>
<feature type="domain" description="PhoU" evidence="9">
    <location>
        <begin position="24"/>
        <end position="111"/>
    </location>
</feature>
<dbReference type="GO" id="GO:0005737">
    <property type="term" value="C:cytoplasm"/>
    <property type="evidence" value="ECO:0007669"/>
    <property type="project" value="UniProtKB-SubCell"/>
</dbReference>
<sequence>MAISQEAHTVKQFDIQLANLRNMVLEMGGLVEDQIQSAVAALDQEDSNAAREVIARDRIINGLQVKADEDCVSIIALRQPLGSDLRMIMSLANSVTDLERIGDSAKKIARMTLQMYEGVSSQPSAKLLRDVRPMAELASRMLRDCLDALARLDIEKALTIIHNDDELDQEFQSALRRLITYMMEDSRTIGHAINVVFIIKALERIGDHCTNIAEHIVYLVEGRNIQQRRNIDMDAASTLAHNEAVKE</sequence>
<dbReference type="OrthoDB" id="9814256at2"/>
<dbReference type="InterPro" id="IPR038078">
    <property type="entry name" value="PhoU-like_sf"/>
</dbReference>
<dbReference type="NCBIfam" id="TIGR02135">
    <property type="entry name" value="phoU_full"/>
    <property type="match status" value="1"/>
</dbReference>
<evidence type="ECO:0000256" key="4">
    <source>
        <dbReference type="ARBA" id="ARBA00022448"/>
    </source>
</evidence>
<dbReference type="PANTHER" id="PTHR42930">
    <property type="entry name" value="PHOSPHATE-SPECIFIC TRANSPORT SYSTEM ACCESSORY PROTEIN PHOU"/>
    <property type="match status" value="1"/>
</dbReference>
<keyword evidence="4 8" id="KW-0813">Transport</keyword>
<keyword evidence="5 8" id="KW-0963">Cytoplasm</keyword>
<dbReference type="Proteomes" id="UP000035760">
    <property type="component" value="Unassembled WGS sequence"/>
</dbReference>